<sequence length="63" mass="7280">MITLLQDEDDYVKIPTVDSLFELNYPGLRQVWIDALDSENCYVLEIATKALVNLDIFIKFISN</sequence>
<proteinExistence type="inferred from homology"/>
<accession>A0A433VCJ0</accession>
<evidence type="ECO:0000313" key="3">
    <source>
        <dbReference type="Proteomes" id="UP000271624"/>
    </source>
</evidence>
<comment type="similarity">
    <text evidence="1">Belongs to the CpcE/RpcE/PecE family.</text>
</comment>
<organism evidence="2 3">
    <name type="scientific">Dulcicalothrix desertica PCC 7102</name>
    <dbReference type="NCBI Taxonomy" id="232991"/>
    <lineage>
        <taxon>Bacteria</taxon>
        <taxon>Bacillati</taxon>
        <taxon>Cyanobacteriota</taxon>
        <taxon>Cyanophyceae</taxon>
        <taxon>Nostocales</taxon>
        <taxon>Calotrichaceae</taxon>
        <taxon>Dulcicalothrix</taxon>
    </lineage>
</organism>
<name>A0A433VCJ0_9CYAN</name>
<dbReference type="AlphaFoldDB" id="A0A433VCJ0"/>
<dbReference type="InterPro" id="IPR016024">
    <property type="entry name" value="ARM-type_fold"/>
</dbReference>
<dbReference type="SUPFAM" id="SSF48371">
    <property type="entry name" value="ARM repeat"/>
    <property type="match status" value="1"/>
</dbReference>
<keyword evidence="3" id="KW-1185">Reference proteome</keyword>
<reference evidence="2" key="2">
    <citation type="journal article" date="2019" name="Genome Biol. Evol.">
        <title>Day and night: Metabolic profiles and evolutionary relationships of six axenic non-marine cyanobacteria.</title>
        <authorList>
            <person name="Will S.E."/>
            <person name="Henke P."/>
            <person name="Boedeker C."/>
            <person name="Huang S."/>
            <person name="Brinkmann H."/>
            <person name="Rohde M."/>
            <person name="Jarek M."/>
            <person name="Friedl T."/>
            <person name="Seufert S."/>
            <person name="Schumacher M."/>
            <person name="Overmann J."/>
            <person name="Neumann-Schaal M."/>
            <person name="Petersen J."/>
        </authorList>
    </citation>
    <scope>NUCLEOTIDE SEQUENCE [LARGE SCALE GENOMIC DNA]</scope>
    <source>
        <strain evidence="2">PCC 7102</strain>
    </source>
</reference>
<evidence type="ECO:0000313" key="2">
    <source>
        <dbReference type="EMBL" id="RUT03814.1"/>
    </source>
</evidence>
<dbReference type="Proteomes" id="UP000271624">
    <property type="component" value="Unassembled WGS sequence"/>
</dbReference>
<reference evidence="2" key="1">
    <citation type="submission" date="2018-12" db="EMBL/GenBank/DDBJ databases">
        <authorList>
            <person name="Will S."/>
            <person name="Neumann-Schaal M."/>
            <person name="Henke P."/>
        </authorList>
    </citation>
    <scope>NUCLEOTIDE SEQUENCE</scope>
    <source>
        <strain evidence="2">PCC 7102</strain>
    </source>
</reference>
<dbReference type="EMBL" id="RSCL01000012">
    <property type="protein sequence ID" value="RUT03814.1"/>
    <property type="molecule type" value="Genomic_DNA"/>
</dbReference>
<protein>
    <submittedName>
        <fullName evidence="2">Uncharacterized protein</fullName>
    </submittedName>
</protein>
<evidence type="ECO:0000256" key="1">
    <source>
        <dbReference type="ARBA" id="ARBA00009299"/>
    </source>
</evidence>
<gene>
    <name evidence="2" type="ORF">DSM106972_047280</name>
</gene>
<comment type="caution">
    <text evidence="2">The sequence shown here is derived from an EMBL/GenBank/DDBJ whole genome shotgun (WGS) entry which is preliminary data.</text>
</comment>